<keyword evidence="2" id="KW-1185">Reference proteome</keyword>
<dbReference type="RefSeq" id="WP_093321169.1">
    <property type="nucleotide sequence ID" value="NZ_FOHV01000024.1"/>
</dbReference>
<sequence length="196" mass="22695">MNSILKKLFNLLFISSGLLYGAYVNAIEESTNWAFSRIHTNALPSSLNIDYDSLSLYFKQRPIQISQKNLVIGNICTIKLSKEDIIPLDLQKMLTVDVNQYFIDKATDYPFIQLFTNLEIKAPYDFYQFNLPGMQIAFPDWMKKNTIKGYETQAFGNPFELSQSDCSMNLISNHFRKAVFNEKYLIIFFSVYSVLV</sequence>
<proteinExistence type="predicted"/>
<dbReference type="STRING" id="1123402.SAMN02583745_02284"/>
<dbReference type="Proteomes" id="UP000242642">
    <property type="component" value="Unassembled WGS sequence"/>
</dbReference>
<organism evidence="1 2">
    <name type="scientific">Thorsellia anophelis DSM 18579</name>
    <dbReference type="NCBI Taxonomy" id="1123402"/>
    <lineage>
        <taxon>Bacteria</taxon>
        <taxon>Pseudomonadati</taxon>
        <taxon>Pseudomonadota</taxon>
        <taxon>Gammaproteobacteria</taxon>
        <taxon>Enterobacterales</taxon>
        <taxon>Thorselliaceae</taxon>
        <taxon>Thorsellia</taxon>
    </lineage>
</organism>
<dbReference type="EMBL" id="FOHV01000024">
    <property type="protein sequence ID" value="SET41365.1"/>
    <property type="molecule type" value="Genomic_DNA"/>
</dbReference>
<protein>
    <submittedName>
        <fullName evidence="1">Uncharacterized protein</fullName>
    </submittedName>
</protein>
<accession>A0A1I0E853</accession>
<evidence type="ECO:0000313" key="1">
    <source>
        <dbReference type="EMBL" id="SET41365.1"/>
    </source>
</evidence>
<evidence type="ECO:0000313" key="2">
    <source>
        <dbReference type="Proteomes" id="UP000242642"/>
    </source>
</evidence>
<name>A0A1I0E853_9GAMM</name>
<reference evidence="2" key="1">
    <citation type="submission" date="2016-10" db="EMBL/GenBank/DDBJ databases">
        <authorList>
            <person name="Varghese N."/>
            <person name="Submissions S."/>
        </authorList>
    </citation>
    <scope>NUCLEOTIDE SEQUENCE [LARGE SCALE GENOMIC DNA]</scope>
    <source>
        <strain evidence="2">DSM 18579</strain>
    </source>
</reference>
<dbReference type="AlphaFoldDB" id="A0A1I0E853"/>
<gene>
    <name evidence="1" type="ORF">SAMN02583745_02284</name>
</gene>